<protein>
    <submittedName>
        <fullName evidence="2">Uncharacterized protein</fullName>
    </submittedName>
</protein>
<dbReference type="Proteomes" id="UP000720189">
    <property type="component" value="Unassembled WGS sequence"/>
</dbReference>
<keyword evidence="1" id="KW-1133">Transmembrane helix</keyword>
<evidence type="ECO:0000313" key="2">
    <source>
        <dbReference type="EMBL" id="KAH7228448.1"/>
    </source>
</evidence>
<reference evidence="2" key="1">
    <citation type="journal article" date="2021" name="Nat. Commun.">
        <title>Genetic determinants of endophytism in the Arabidopsis root mycobiome.</title>
        <authorList>
            <person name="Mesny F."/>
            <person name="Miyauchi S."/>
            <person name="Thiergart T."/>
            <person name="Pickel B."/>
            <person name="Atanasova L."/>
            <person name="Karlsson M."/>
            <person name="Huettel B."/>
            <person name="Barry K.W."/>
            <person name="Haridas S."/>
            <person name="Chen C."/>
            <person name="Bauer D."/>
            <person name="Andreopoulos W."/>
            <person name="Pangilinan J."/>
            <person name="LaButti K."/>
            <person name="Riley R."/>
            <person name="Lipzen A."/>
            <person name="Clum A."/>
            <person name="Drula E."/>
            <person name="Henrissat B."/>
            <person name="Kohler A."/>
            <person name="Grigoriev I.V."/>
            <person name="Martin F.M."/>
            <person name="Hacquard S."/>
        </authorList>
    </citation>
    <scope>NUCLEOTIDE SEQUENCE</scope>
    <source>
        <strain evidence="2">MPI-CAGE-AT-0023</strain>
    </source>
</reference>
<dbReference type="Gene3D" id="1.20.58.340">
    <property type="entry name" value="Magnesium transport protein CorA, transmembrane region"/>
    <property type="match status" value="1"/>
</dbReference>
<dbReference type="GeneID" id="70224194"/>
<evidence type="ECO:0000313" key="3">
    <source>
        <dbReference type="Proteomes" id="UP000720189"/>
    </source>
</evidence>
<accession>A0A9P9FZJ1</accession>
<feature type="transmembrane region" description="Helical" evidence="1">
    <location>
        <begin position="438"/>
        <end position="466"/>
    </location>
</feature>
<name>A0A9P9FZJ1_FUSRE</name>
<gene>
    <name evidence="2" type="ORF">BKA55DRAFT_583684</name>
</gene>
<organism evidence="2 3">
    <name type="scientific">Fusarium redolens</name>
    <dbReference type="NCBI Taxonomy" id="48865"/>
    <lineage>
        <taxon>Eukaryota</taxon>
        <taxon>Fungi</taxon>
        <taxon>Dikarya</taxon>
        <taxon>Ascomycota</taxon>
        <taxon>Pezizomycotina</taxon>
        <taxon>Sordariomycetes</taxon>
        <taxon>Hypocreomycetidae</taxon>
        <taxon>Hypocreales</taxon>
        <taxon>Nectriaceae</taxon>
        <taxon>Fusarium</taxon>
        <taxon>Fusarium redolens species complex</taxon>
    </lineage>
</organism>
<sequence length="529" mass="59698">MSSIQNRIPHTLSDEVLNNDTMSSISGEDYMLNEISRSPNPNPVPLNLSLNPILNTYRSEVHAVLYEEKNFLSNSRVDVLTVSGPKSETDYRRDQHDSQVQAIIDSLKLDADSPTLVALCIKLEKNSSATYKYTPSISKTLLTRLFNDYNINSNFLLDLVGRANYWSAVSQVKYDTVKNGEIFEFHCQQPRWHHREWYDKEKTEETAASECNKAPCSVYMSYSVTTDTSIYLIVAPDEDIWFSFIGLIQLGSVPVNNQLVTGHDLAKSPFLIYAMVSNIGLEKAAKHITEAQDFLMAQLRRVDKYSESLKMSGKQNRDAHDSDSREKLSSITRELHYVSQLLDTGLARSRSAVKLSAKLLQAHEQFCHHTGRGLPGTAASQTQAATQYIHDSYICQNSWLEQFKARKETAMQLVFNMVTQGDSAINLRTSYRMSQDSASIYAITVLAMVFVPGNFTAALFSCVAFRATESGAMEVTDWLLPFILITVILTLTVITLWLSHERIRDFYYAVALRLQKQTARSGRVLNAMP</sequence>
<keyword evidence="1" id="KW-0812">Transmembrane</keyword>
<comment type="caution">
    <text evidence="2">The sequence shown here is derived from an EMBL/GenBank/DDBJ whole genome shotgun (WGS) entry which is preliminary data.</text>
</comment>
<dbReference type="AlphaFoldDB" id="A0A9P9FZJ1"/>
<dbReference type="RefSeq" id="XP_046042685.1">
    <property type="nucleotide sequence ID" value="XM_046194240.1"/>
</dbReference>
<proteinExistence type="predicted"/>
<dbReference type="EMBL" id="JAGMUX010000024">
    <property type="protein sequence ID" value="KAH7228448.1"/>
    <property type="molecule type" value="Genomic_DNA"/>
</dbReference>
<keyword evidence="1" id="KW-0472">Membrane</keyword>
<dbReference type="OrthoDB" id="2830640at2759"/>
<evidence type="ECO:0000256" key="1">
    <source>
        <dbReference type="SAM" id="Phobius"/>
    </source>
</evidence>
<feature type="transmembrane region" description="Helical" evidence="1">
    <location>
        <begin position="478"/>
        <end position="498"/>
    </location>
</feature>
<keyword evidence="3" id="KW-1185">Reference proteome</keyword>